<dbReference type="Pfam" id="PF08445">
    <property type="entry name" value="FR47"/>
    <property type="match status" value="1"/>
</dbReference>
<dbReference type="Gene3D" id="3.40.630.30">
    <property type="match status" value="1"/>
</dbReference>
<dbReference type="AlphaFoldDB" id="A0A067PFH4"/>
<dbReference type="PANTHER" id="PTHR20958:SF6">
    <property type="entry name" value="GLYCINE N-ACYLTRANSFERASE-LIKE PROTEIN"/>
    <property type="match status" value="1"/>
</dbReference>
<dbReference type="SUPFAM" id="SSF55729">
    <property type="entry name" value="Acyl-CoA N-acyltransferases (Nat)"/>
    <property type="match status" value="1"/>
</dbReference>
<proteinExistence type="predicted"/>
<evidence type="ECO:0000313" key="3">
    <source>
        <dbReference type="Proteomes" id="UP000027265"/>
    </source>
</evidence>
<dbReference type="InterPro" id="IPR000182">
    <property type="entry name" value="GNAT_dom"/>
</dbReference>
<dbReference type="Proteomes" id="UP000027265">
    <property type="component" value="Unassembled WGS sequence"/>
</dbReference>
<dbReference type="STRING" id="933084.A0A067PFH4"/>
<dbReference type="OrthoDB" id="61870at2759"/>
<feature type="domain" description="N-acetyltransferase" evidence="1">
    <location>
        <begin position="202"/>
        <end position="343"/>
    </location>
</feature>
<dbReference type="PROSITE" id="PS51186">
    <property type="entry name" value="GNAT"/>
    <property type="match status" value="1"/>
</dbReference>
<sequence>MEVATLHPLDLGVLEVRAALVGLLKAYLPYSLPVLGTLCHTHPHSSQSEPVKLDVPLIFACTSFDPALLYRQPSSGLEEVVSRHPDLFSVIVISPVDNNQGRFFCSADAAPDGASDAENSHVIAVMEAFLSIVRGDLKLSSDIPLKTIEREGLDPGILLGSMHIKWVPCLEKYSQRVVPCMKYICPPRSRLSFSKDISGEGLIVSEIQSSDIHAVVSTSHVARSNEYILSRAPSSVCIRTSDTSPTPGLPIAWALIHSDGSIGTLHVQPEFRRRGLARVVIEQLVEKAQSLEGLDGAGGGGAMGWNWADVIHGNGHGEGLFESLDGWEKGWVCCWVFLRFFPA</sequence>
<dbReference type="GO" id="GO:0016747">
    <property type="term" value="F:acyltransferase activity, transferring groups other than amino-acyl groups"/>
    <property type="evidence" value="ECO:0007669"/>
    <property type="project" value="InterPro"/>
</dbReference>
<protein>
    <recommendedName>
        <fullName evidence="1">N-acetyltransferase domain-containing protein</fullName>
    </recommendedName>
</protein>
<name>A0A067PFH4_9AGAM</name>
<keyword evidence="3" id="KW-1185">Reference proteome</keyword>
<dbReference type="HOGENOM" id="CLU_852723_0_0_1"/>
<gene>
    <name evidence="2" type="ORF">JAAARDRAFT_39201</name>
</gene>
<organism evidence="2 3">
    <name type="scientific">Jaapia argillacea MUCL 33604</name>
    <dbReference type="NCBI Taxonomy" id="933084"/>
    <lineage>
        <taxon>Eukaryota</taxon>
        <taxon>Fungi</taxon>
        <taxon>Dikarya</taxon>
        <taxon>Basidiomycota</taxon>
        <taxon>Agaricomycotina</taxon>
        <taxon>Agaricomycetes</taxon>
        <taxon>Agaricomycetidae</taxon>
        <taxon>Jaapiales</taxon>
        <taxon>Jaapiaceae</taxon>
        <taxon>Jaapia</taxon>
    </lineage>
</organism>
<reference evidence="3" key="1">
    <citation type="journal article" date="2014" name="Proc. Natl. Acad. Sci. U.S.A.">
        <title>Extensive sampling of basidiomycete genomes demonstrates inadequacy of the white-rot/brown-rot paradigm for wood decay fungi.</title>
        <authorList>
            <person name="Riley R."/>
            <person name="Salamov A.A."/>
            <person name="Brown D.W."/>
            <person name="Nagy L.G."/>
            <person name="Floudas D."/>
            <person name="Held B.W."/>
            <person name="Levasseur A."/>
            <person name="Lombard V."/>
            <person name="Morin E."/>
            <person name="Otillar R."/>
            <person name="Lindquist E.A."/>
            <person name="Sun H."/>
            <person name="LaButti K.M."/>
            <person name="Schmutz J."/>
            <person name="Jabbour D."/>
            <person name="Luo H."/>
            <person name="Baker S.E."/>
            <person name="Pisabarro A.G."/>
            <person name="Walton J.D."/>
            <person name="Blanchette R.A."/>
            <person name="Henrissat B."/>
            <person name="Martin F."/>
            <person name="Cullen D."/>
            <person name="Hibbett D.S."/>
            <person name="Grigoriev I.V."/>
        </authorList>
    </citation>
    <scope>NUCLEOTIDE SEQUENCE [LARGE SCALE GENOMIC DNA]</scope>
    <source>
        <strain evidence="3">MUCL 33604</strain>
    </source>
</reference>
<accession>A0A067PFH4</accession>
<dbReference type="InParanoid" id="A0A067PFH4"/>
<dbReference type="EMBL" id="KL197733">
    <property type="protein sequence ID" value="KDQ53514.1"/>
    <property type="molecule type" value="Genomic_DNA"/>
</dbReference>
<dbReference type="InterPro" id="IPR016181">
    <property type="entry name" value="Acyl_CoA_acyltransferase"/>
</dbReference>
<dbReference type="PANTHER" id="PTHR20958">
    <property type="entry name" value="GLYCINE N-ACYLTRANSFERASE-LIKE PROTEIN"/>
    <property type="match status" value="1"/>
</dbReference>
<dbReference type="CDD" id="cd04301">
    <property type="entry name" value="NAT_SF"/>
    <property type="match status" value="1"/>
</dbReference>
<evidence type="ECO:0000313" key="2">
    <source>
        <dbReference type="EMBL" id="KDQ53514.1"/>
    </source>
</evidence>
<dbReference type="InterPro" id="IPR053225">
    <property type="entry name" value="Acyl-CoA_N-acyltransferase"/>
</dbReference>
<dbReference type="InterPro" id="IPR013653">
    <property type="entry name" value="GCN5-like_dom"/>
</dbReference>
<evidence type="ECO:0000259" key="1">
    <source>
        <dbReference type="PROSITE" id="PS51186"/>
    </source>
</evidence>